<sequence length="372" mass="41943">MNRRQWLKSTSLGGSLALFGGMHIANALTLEETIKFNPRSFSKLIRLSSNENPYGPSKKVREAIISSFDHSCRYPYAYADELAEILAKKEGVTKDHIIICGGSTEGLKITGLTFASNGGEIIAGKPTFLAMMTYAKQWGATINWAPVGEDKGYDMSEIEKRISSKTKLVFLCNPNNPTSTILPSQKLMDFCDTISNKTILFSDEAYYDYIDEPNYPSMVELVKKDKNVIVSRTFSKVYGMAGMRIGYLIAKPALTQKLRKNMVAYSNVPAIAAAKTALNDKEFYEFSLQKTREAKEMIYKTLDTFELPYVKSNTNFIFFKTGKDIRTLHKEMMDKGVLIGRPFPPFFNWCRISTGTTEEVTLFTKVLSNIYQ</sequence>
<keyword evidence="4" id="KW-0663">Pyridoxal phosphate</keyword>
<keyword evidence="3 6" id="KW-0808">Transferase</keyword>
<dbReference type="InterPro" id="IPR004839">
    <property type="entry name" value="Aminotransferase_I/II_large"/>
</dbReference>
<dbReference type="OrthoDB" id="9813612at2"/>
<dbReference type="Proteomes" id="UP000318833">
    <property type="component" value="Unassembled WGS sequence"/>
</dbReference>
<feature type="domain" description="Aminotransferase class I/classII large" evidence="5">
    <location>
        <begin position="43"/>
        <end position="361"/>
    </location>
</feature>
<name>A0A554VIZ3_9FLAO</name>
<dbReference type="InterPro" id="IPR015424">
    <property type="entry name" value="PyrdxlP-dep_Trfase"/>
</dbReference>
<organism evidence="6 7">
    <name type="scientific">Aquimarina algiphila</name>
    <dbReference type="NCBI Taxonomy" id="2047982"/>
    <lineage>
        <taxon>Bacteria</taxon>
        <taxon>Pseudomonadati</taxon>
        <taxon>Bacteroidota</taxon>
        <taxon>Flavobacteriia</taxon>
        <taxon>Flavobacteriales</taxon>
        <taxon>Flavobacteriaceae</taxon>
        <taxon>Aquimarina</taxon>
    </lineage>
</organism>
<dbReference type="PANTHER" id="PTHR43643:SF3">
    <property type="entry name" value="HISTIDINOL-PHOSPHATE AMINOTRANSFERASE"/>
    <property type="match status" value="1"/>
</dbReference>
<dbReference type="CDD" id="cd00609">
    <property type="entry name" value="AAT_like"/>
    <property type="match status" value="1"/>
</dbReference>
<evidence type="ECO:0000259" key="5">
    <source>
        <dbReference type="Pfam" id="PF00155"/>
    </source>
</evidence>
<evidence type="ECO:0000313" key="6">
    <source>
        <dbReference type="EMBL" id="TSE07821.1"/>
    </source>
</evidence>
<comment type="similarity">
    <text evidence="1">Belongs to the class-II pyridoxal-phosphate-dependent aminotransferase family. Histidinol-phosphate aminotransferase subfamily.</text>
</comment>
<dbReference type="Gene3D" id="3.90.1150.10">
    <property type="entry name" value="Aspartate Aminotransferase, domain 1"/>
    <property type="match status" value="1"/>
</dbReference>
<keyword evidence="7" id="KW-1185">Reference proteome</keyword>
<dbReference type="InterPro" id="IPR015422">
    <property type="entry name" value="PyrdxlP-dep_Trfase_small"/>
</dbReference>
<accession>A0A554VIZ3</accession>
<evidence type="ECO:0000313" key="7">
    <source>
        <dbReference type="Proteomes" id="UP000318833"/>
    </source>
</evidence>
<dbReference type="AlphaFoldDB" id="A0A554VIZ3"/>
<gene>
    <name evidence="6" type="ORF">FOF46_14805</name>
</gene>
<dbReference type="RefSeq" id="WP_143916990.1">
    <property type="nucleotide sequence ID" value="NZ_CANMIK010000031.1"/>
</dbReference>
<dbReference type="GO" id="GO:0030170">
    <property type="term" value="F:pyridoxal phosphate binding"/>
    <property type="evidence" value="ECO:0007669"/>
    <property type="project" value="InterPro"/>
</dbReference>
<dbReference type="InterPro" id="IPR050106">
    <property type="entry name" value="HistidinolP_aminotransfase"/>
</dbReference>
<dbReference type="GO" id="GO:0008483">
    <property type="term" value="F:transaminase activity"/>
    <property type="evidence" value="ECO:0007669"/>
    <property type="project" value="UniProtKB-KW"/>
</dbReference>
<evidence type="ECO:0000256" key="4">
    <source>
        <dbReference type="ARBA" id="ARBA00022898"/>
    </source>
</evidence>
<dbReference type="Gene3D" id="3.40.640.10">
    <property type="entry name" value="Type I PLP-dependent aspartate aminotransferase-like (Major domain)"/>
    <property type="match status" value="1"/>
</dbReference>
<dbReference type="Pfam" id="PF00155">
    <property type="entry name" value="Aminotran_1_2"/>
    <property type="match status" value="1"/>
</dbReference>
<dbReference type="EMBL" id="VLNR01000029">
    <property type="protein sequence ID" value="TSE07821.1"/>
    <property type="molecule type" value="Genomic_DNA"/>
</dbReference>
<evidence type="ECO:0000256" key="3">
    <source>
        <dbReference type="ARBA" id="ARBA00022679"/>
    </source>
</evidence>
<keyword evidence="2 6" id="KW-0032">Aminotransferase</keyword>
<evidence type="ECO:0000256" key="2">
    <source>
        <dbReference type="ARBA" id="ARBA00022576"/>
    </source>
</evidence>
<dbReference type="InterPro" id="IPR015421">
    <property type="entry name" value="PyrdxlP-dep_Trfase_major"/>
</dbReference>
<comment type="caution">
    <text evidence="6">The sequence shown here is derived from an EMBL/GenBank/DDBJ whole genome shotgun (WGS) entry which is preliminary data.</text>
</comment>
<protein>
    <submittedName>
        <fullName evidence="6">Histidinol-phosphate aminotransferase family protein</fullName>
    </submittedName>
</protein>
<proteinExistence type="inferred from homology"/>
<dbReference type="PANTHER" id="PTHR43643">
    <property type="entry name" value="HISTIDINOL-PHOSPHATE AMINOTRANSFERASE 2"/>
    <property type="match status" value="1"/>
</dbReference>
<reference evidence="6 7" key="1">
    <citation type="submission" date="2019-07" db="EMBL/GenBank/DDBJ databases">
        <title>The draft genome sequence of Aquimarina algiphila M91.</title>
        <authorList>
            <person name="Meng X."/>
        </authorList>
    </citation>
    <scope>NUCLEOTIDE SEQUENCE [LARGE SCALE GENOMIC DNA]</scope>
    <source>
        <strain evidence="6 7">M91</strain>
    </source>
</reference>
<dbReference type="SUPFAM" id="SSF53383">
    <property type="entry name" value="PLP-dependent transferases"/>
    <property type="match status" value="1"/>
</dbReference>
<evidence type="ECO:0000256" key="1">
    <source>
        <dbReference type="ARBA" id="ARBA00007970"/>
    </source>
</evidence>